<dbReference type="InterPro" id="IPR036915">
    <property type="entry name" value="Cyclin-like_sf"/>
</dbReference>
<dbReference type="GO" id="GO:0016538">
    <property type="term" value="F:cyclin-dependent protein serine/threonine kinase regulator activity"/>
    <property type="evidence" value="ECO:0007669"/>
    <property type="project" value="InterPro"/>
</dbReference>
<dbReference type="AlphaFoldDB" id="A0A0D2NBN8"/>
<dbReference type="STRING" id="945553.A0A0D2NBN8"/>
<dbReference type="EMBL" id="KN817702">
    <property type="protein sequence ID" value="KJA13966.1"/>
    <property type="molecule type" value="Genomic_DNA"/>
</dbReference>
<keyword evidence="1" id="KW-0195">Cyclin</keyword>
<dbReference type="Proteomes" id="UP000054270">
    <property type="component" value="Unassembled WGS sequence"/>
</dbReference>
<keyword evidence="3" id="KW-0812">Transmembrane</keyword>
<dbReference type="SUPFAM" id="SSF47954">
    <property type="entry name" value="Cyclin-like"/>
    <property type="match status" value="2"/>
</dbReference>
<feature type="domain" description="Cyclin-like" evidence="4">
    <location>
        <begin position="39"/>
        <end position="132"/>
    </location>
</feature>
<evidence type="ECO:0000256" key="3">
    <source>
        <dbReference type="SAM" id="Phobius"/>
    </source>
</evidence>
<dbReference type="GO" id="GO:0006357">
    <property type="term" value="P:regulation of transcription by RNA polymerase II"/>
    <property type="evidence" value="ECO:0007669"/>
    <property type="project" value="InterPro"/>
</dbReference>
<dbReference type="InterPro" id="IPR006671">
    <property type="entry name" value="Cyclin_N"/>
</dbReference>
<dbReference type="CDD" id="cd20546">
    <property type="entry name" value="CYCLIN_SpCG1C_ScCTK2-like_rpt2"/>
    <property type="match status" value="1"/>
</dbReference>
<dbReference type="OMA" id="CTAATWF"/>
<evidence type="ECO:0000256" key="2">
    <source>
        <dbReference type="SAM" id="MobiDB-lite"/>
    </source>
</evidence>
<dbReference type="InterPro" id="IPR043198">
    <property type="entry name" value="Cyclin/Ssn8"/>
</dbReference>
<dbReference type="PANTHER" id="PTHR10026">
    <property type="entry name" value="CYCLIN"/>
    <property type="match status" value="1"/>
</dbReference>
<protein>
    <recommendedName>
        <fullName evidence="4">Cyclin-like domain-containing protein</fullName>
    </recommendedName>
</protein>
<keyword evidence="6" id="KW-1185">Reference proteome</keyword>
<name>A0A0D2NBN8_HYPSF</name>
<evidence type="ECO:0000256" key="1">
    <source>
        <dbReference type="RuleBase" id="RU000383"/>
    </source>
</evidence>
<feature type="compositionally biased region" description="Pro residues" evidence="2">
    <location>
        <begin position="226"/>
        <end position="236"/>
    </location>
</feature>
<evidence type="ECO:0000313" key="5">
    <source>
        <dbReference type="EMBL" id="KJA13966.1"/>
    </source>
</evidence>
<evidence type="ECO:0000313" key="6">
    <source>
        <dbReference type="Proteomes" id="UP000054270"/>
    </source>
</evidence>
<dbReference type="Pfam" id="PF00134">
    <property type="entry name" value="Cyclin_N"/>
    <property type="match status" value="1"/>
</dbReference>
<keyword evidence="3" id="KW-1133">Transmembrane helix</keyword>
<dbReference type="SMART" id="SM00385">
    <property type="entry name" value="CYCLIN"/>
    <property type="match status" value="2"/>
</dbReference>
<proteinExistence type="inferred from homology"/>
<accession>A0A0D2NBN8</accession>
<sequence length="353" mass="39095">MEMSPETPDQWLFHSAALNETPSTCSLQKELYDRARGVEFLFRLGASLVLPTSAMCTAATWFHRFYMRYAMEDFHRQNVAASCIFLATKTEECGRKLRDVARLYQAKVKNVDITTIPADSKDVDNCQAAILLTEEVLLEALCFDFVVDSPHAELLDLFDTLHSPLEIQEYAWSLAHDSYRTPLCILYPPRIVAATCYILAQRIFDGPNSPSLDARISATSPSNYLPTPPSHKPPSPDASRAAIDSYHLTELELGQLGEALGILLEFYSVQDQATYPYLSAIISVSPPAPHSQRSRFFVPSSVLYPPANTAESQPAQEGLGRTPSSSHGGHTPLGQPSDDNKVSPHQTSDEYIN</sequence>
<dbReference type="OrthoDB" id="25002at2759"/>
<feature type="transmembrane region" description="Helical" evidence="3">
    <location>
        <begin position="40"/>
        <end position="62"/>
    </location>
</feature>
<dbReference type="InterPro" id="IPR013763">
    <property type="entry name" value="Cyclin-like_dom"/>
</dbReference>
<dbReference type="Gene3D" id="1.10.472.10">
    <property type="entry name" value="Cyclin-like"/>
    <property type="match status" value="2"/>
</dbReference>
<gene>
    <name evidence="5" type="ORF">HYPSUDRAFT_1074518</name>
</gene>
<comment type="similarity">
    <text evidence="1">Belongs to the cyclin family.</text>
</comment>
<reference evidence="6" key="1">
    <citation type="submission" date="2014-04" db="EMBL/GenBank/DDBJ databases">
        <title>Evolutionary Origins and Diversification of the Mycorrhizal Mutualists.</title>
        <authorList>
            <consortium name="DOE Joint Genome Institute"/>
            <consortium name="Mycorrhizal Genomics Consortium"/>
            <person name="Kohler A."/>
            <person name="Kuo A."/>
            <person name="Nagy L.G."/>
            <person name="Floudas D."/>
            <person name="Copeland A."/>
            <person name="Barry K.W."/>
            <person name="Cichocki N."/>
            <person name="Veneault-Fourrey C."/>
            <person name="LaButti K."/>
            <person name="Lindquist E.A."/>
            <person name="Lipzen A."/>
            <person name="Lundell T."/>
            <person name="Morin E."/>
            <person name="Murat C."/>
            <person name="Riley R."/>
            <person name="Ohm R."/>
            <person name="Sun H."/>
            <person name="Tunlid A."/>
            <person name="Henrissat B."/>
            <person name="Grigoriev I.V."/>
            <person name="Hibbett D.S."/>
            <person name="Martin F."/>
        </authorList>
    </citation>
    <scope>NUCLEOTIDE SEQUENCE [LARGE SCALE GENOMIC DNA]</scope>
    <source>
        <strain evidence="6">FD-334 SS-4</strain>
    </source>
</reference>
<feature type="region of interest" description="Disordered" evidence="2">
    <location>
        <begin position="307"/>
        <end position="353"/>
    </location>
</feature>
<evidence type="ECO:0000259" key="4">
    <source>
        <dbReference type="SMART" id="SM00385"/>
    </source>
</evidence>
<keyword evidence="3" id="KW-0472">Membrane</keyword>
<feature type="compositionally biased region" description="Polar residues" evidence="2">
    <location>
        <begin position="343"/>
        <end position="353"/>
    </location>
</feature>
<organism evidence="5 6">
    <name type="scientific">Hypholoma sublateritium (strain FD-334 SS-4)</name>
    <dbReference type="NCBI Taxonomy" id="945553"/>
    <lineage>
        <taxon>Eukaryota</taxon>
        <taxon>Fungi</taxon>
        <taxon>Dikarya</taxon>
        <taxon>Basidiomycota</taxon>
        <taxon>Agaricomycotina</taxon>
        <taxon>Agaricomycetes</taxon>
        <taxon>Agaricomycetidae</taxon>
        <taxon>Agaricales</taxon>
        <taxon>Agaricineae</taxon>
        <taxon>Strophariaceae</taxon>
        <taxon>Hypholoma</taxon>
    </lineage>
</organism>
<feature type="domain" description="Cyclin-like" evidence="4">
    <location>
        <begin position="152"/>
        <end position="265"/>
    </location>
</feature>
<feature type="region of interest" description="Disordered" evidence="2">
    <location>
        <begin position="215"/>
        <end position="239"/>
    </location>
</feature>